<keyword evidence="3 6" id="KW-1133">Transmembrane helix</keyword>
<proteinExistence type="predicted"/>
<keyword evidence="7" id="KW-0732">Signal</keyword>
<feature type="transmembrane region" description="Helical" evidence="6">
    <location>
        <begin position="260"/>
        <end position="279"/>
    </location>
</feature>
<dbReference type="AlphaFoldDB" id="A0A9P7GUD1"/>
<evidence type="ECO:0000256" key="5">
    <source>
        <dbReference type="SAM" id="MobiDB-lite"/>
    </source>
</evidence>
<evidence type="ECO:0000313" key="9">
    <source>
        <dbReference type="EMBL" id="KAG5653590.1"/>
    </source>
</evidence>
<comment type="subcellular location">
    <subcellularLocation>
        <location evidence="1">Membrane</location>
        <topology evidence="1">Multi-pass membrane protein</topology>
    </subcellularLocation>
</comment>
<name>A0A9P7GUD1_9AGAR</name>
<comment type="caution">
    <text evidence="9">The sequence shown here is derived from an EMBL/GenBank/DDBJ whole genome shotgun (WGS) entry which is preliminary data.</text>
</comment>
<keyword evidence="2 6" id="KW-0812">Transmembrane</keyword>
<evidence type="ECO:0000256" key="2">
    <source>
        <dbReference type="ARBA" id="ARBA00022692"/>
    </source>
</evidence>
<reference evidence="9" key="1">
    <citation type="submission" date="2021-02" db="EMBL/GenBank/DDBJ databases">
        <authorList>
            <person name="Nieuwenhuis M."/>
            <person name="Van De Peppel L.J.J."/>
        </authorList>
    </citation>
    <scope>NUCLEOTIDE SEQUENCE</scope>
    <source>
        <strain evidence="9">D49</strain>
    </source>
</reference>
<feature type="chain" id="PRO_5040165229" description="TM7S3/TM198-like domain-containing protein" evidence="7">
    <location>
        <begin position="19"/>
        <end position="897"/>
    </location>
</feature>
<evidence type="ECO:0000256" key="4">
    <source>
        <dbReference type="ARBA" id="ARBA00023136"/>
    </source>
</evidence>
<feature type="transmembrane region" description="Helical" evidence="6">
    <location>
        <begin position="234"/>
        <end position="253"/>
    </location>
</feature>
<evidence type="ECO:0000313" key="10">
    <source>
        <dbReference type="Proteomes" id="UP000717328"/>
    </source>
</evidence>
<gene>
    <name evidence="9" type="ORF">H0H81_012097</name>
</gene>
<reference evidence="9" key="2">
    <citation type="submission" date="2021-10" db="EMBL/GenBank/DDBJ databases">
        <title>Phylogenomics reveals ancestral predisposition of the termite-cultivated fungus Termitomyces towards a domesticated lifestyle.</title>
        <authorList>
            <person name="Auxier B."/>
            <person name="Grum-Grzhimaylo A."/>
            <person name="Cardenas M.E."/>
            <person name="Lodge J.D."/>
            <person name="Laessoe T."/>
            <person name="Pedersen O."/>
            <person name="Smith M.E."/>
            <person name="Kuyper T.W."/>
            <person name="Franco-Molano E.A."/>
            <person name="Baroni T.J."/>
            <person name="Aanen D.K."/>
        </authorList>
    </citation>
    <scope>NUCLEOTIDE SEQUENCE</scope>
    <source>
        <strain evidence="9">D49</strain>
    </source>
</reference>
<feature type="compositionally biased region" description="Polar residues" evidence="5">
    <location>
        <begin position="548"/>
        <end position="563"/>
    </location>
</feature>
<dbReference type="GO" id="GO:0016020">
    <property type="term" value="C:membrane"/>
    <property type="evidence" value="ECO:0007669"/>
    <property type="project" value="UniProtKB-SubCell"/>
</dbReference>
<dbReference type="PANTHER" id="PTHR39469">
    <property type="entry name" value="CHROMOSOME 1, WHOLE GENOME SHOTGUN SEQUENCE"/>
    <property type="match status" value="1"/>
</dbReference>
<feature type="transmembrane region" description="Helical" evidence="6">
    <location>
        <begin position="194"/>
        <end position="214"/>
    </location>
</feature>
<dbReference type="Proteomes" id="UP000717328">
    <property type="component" value="Unassembled WGS sequence"/>
</dbReference>
<dbReference type="Pfam" id="PF13886">
    <property type="entry name" value="TM7S3_TM198"/>
    <property type="match status" value="1"/>
</dbReference>
<feature type="transmembrane region" description="Helical" evidence="6">
    <location>
        <begin position="105"/>
        <end position="125"/>
    </location>
</feature>
<feature type="compositionally biased region" description="Basic and acidic residues" evidence="5">
    <location>
        <begin position="728"/>
        <end position="743"/>
    </location>
</feature>
<evidence type="ECO:0000256" key="3">
    <source>
        <dbReference type="ARBA" id="ARBA00022989"/>
    </source>
</evidence>
<keyword evidence="4 6" id="KW-0472">Membrane</keyword>
<organism evidence="9 10">
    <name type="scientific">Sphagnurus paluster</name>
    <dbReference type="NCBI Taxonomy" id="117069"/>
    <lineage>
        <taxon>Eukaryota</taxon>
        <taxon>Fungi</taxon>
        <taxon>Dikarya</taxon>
        <taxon>Basidiomycota</taxon>
        <taxon>Agaricomycotina</taxon>
        <taxon>Agaricomycetes</taxon>
        <taxon>Agaricomycetidae</taxon>
        <taxon>Agaricales</taxon>
        <taxon>Tricholomatineae</taxon>
        <taxon>Lyophyllaceae</taxon>
        <taxon>Sphagnurus</taxon>
    </lineage>
</organism>
<feature type="domain" description="TM7S3/TM198-like" evidence="8">
    <location>
        <begin position="110"/>
        <end position="353"/>
    </location>
</feature>
<dbReference type="EMBL" id="JABCKI010000044">
    <property type="protein sequence ID" value="KAG5653590.1"/>
    <property type="molecule type" value="Genomic_DNA"/>
</dbReference>
<dbReference type="OrthoDB" id="102260at2759"/>
<evidence type="ECO:0000256" key="6">
    <source>
        <dbReference type="SAM" id="Phobius"/>
    </source>
</evidence>
<feature type="compositionally biased region" description="Polar residues" evidence="5">
    <location>
        <begin position="716"/>
        <end position="727"/>
    </location>
</feature>
<keyword evidence="10" id="KW-1185">Reference proteome</keyword>
<feature type="transmembrane region" description="Helical" evidence="6">
    <location>
        <begin position="167"/>
        <end position="187"/>
    </location>
</feature>
<feature type="signal peptide" evidence="7">
    <location>
        <begin position="1"/>
        <end position="18"/>
    </location>
</feature>
<feature type="region of interest" description="Disordered" evidence="5">
    <location>
        <begin position="671"/>
        <end position="897"/>
    </location>
</feature>
<dbReference type="PANTHER" id="PTHR39469:SF1">
    <property type="entry name" value="DUF4203 DOMAIN-CONTAINING PROTEIN"/>
    <property type="match status" value="1"/>
</dbReference>
<evidence type="ECO:0000259" key="8">
    <source>
        <dbReference type="Pfam" id="PF13886"/>
    </source>
</evidence>
<sequence length="897" mass="98371">MRWLSPLIAATAVVLVVAQTPTPTPSPSSSSSLSPSLSLSLTTAAVTTTFTTRIGNQNSLVTTVLSTTFNVTHTLSQSSSSSAEPSPSTSPPPVPIVLATKLDPGFAVLGAILILTGLPSAFWGHKNRWTSFFLIGFYTLSLVCFVLILKFGILAAVNPPSKTLRGMFVLASSIAGIVGGGVAIFFWKAARYGIGAWGGFALGLWIQCFHHGGLVKSIGFRWILYIGISSSFSSFPRCLITSLGCAVIGFILCTIPKIHYHILLISTAFVGSSAFMLGVDCFTTAGLKEVRLSISQVPLRSWPRLQFYVWNLGFRALFPKFTNNDIQFPVSQTMQIELGLIGAIALMGAAVQLRILSVLHQKLGEISEEQRKRDEEADVHAADRFADVLRERAEWEKEHPTLSKHDRQDSTLSSLPLMMKGHEGSPSPTSAEHHSSTFTLVHDSRARNFSNVSEFKAAPTSDEELKRAARNLQPLGALPALDLGLGIQEDVPTSFIAAEELRHQSQTDELRKKDLSPAELEELRRKEELMLEIQTIRRSIDALKSETPAPSSSGTSRHPSLASRRTLSIDAHSALLPIPSHLRPPREIDPRTRAHSMELSSIGYLAPIGAPTGRPTSVPPKETEWDAYVQDRKLLQPPAGITPPIPTTPITAKVPLSPAVAEALSKRKQRESALGVAEQSTDSSEDVPLSQLARHQRSSSGNVPVTILPPRRASATPATQRPSPTRTKTFEELNERHREKMRDLQAPLTQAGKEEAELRAARQRWERNKAVEKEAMARRQAEKAAQHERDQRKRSVDDGDRNRKGRKLTPPEVTDRRHSRSLSHDRLAQAGSTTKRMSTLKVEDWQKYQQDAEIGMKPEAAGSNSRRDSRTLLSSGDVPFPNGGKRTGRRKSIDPLS</sequence>
<feature type="compositionally biased region" description="Basic and acidic residues" evidence="5">
    <location>
        <begin position="752"/>
        <end position="802"/>
    </location>
</feature>
<evidence type="ECO:0000256" key="1">
    <source>
        <dbReference type="ARBA" id="ARBA00004141"/>
    </source>
</evidence>
<dbReference type="InterPro" id="IPR025256">
    <property type="entry name" value="TM7S3/TM198-like_dom"/>
</dbReference>
<protein>
    <recommendedName>
        <fullName evidence="8">TM7S3/TM198-like domain-containing protein</fullName>
    </recommendedName>
</protein>
<feature type="transmembrane region" description="Helical" evidence="6">
    <location>
        <begin position="132"/>
        <end position="155"/>
    </location>
</feature>
<feature type="region of interest" description="Disordered" evidence="5">
    <location>
        <begin position="541"/>
        <end position="563"/>
    </location>
</feature>
<accession>A0A9P7GUD1</accession>
<evidence type="ECO:0000256" key="7">
    <source>
        <dbReference type="SAM" id="SignalP"/>
    </source>
</evidence>